<comment type="caution">
    <text evidence="8">The sequence shown here is derived from an EMBL/GenBank/DDBJ whole genome shotgun (WGS) entry which is preliminary data.</text>
</comment>
<organism evidence="8 9">
    <name type="scientific">Mucilaginibacter gynuensis</name>
    <dbReference type="NCBI Taxonomy" id="1302236"/>
    <lineage>
        <taxon>Bacteria</taxon>
        <taxon>Pseudomonadati</taxon>
        <taxon>Bacteroidota</taxon>
        <taxon>Sphingobacteriia</taxon>
        <taxon>Sphingobacteriales</taxon>
        <taxon>Sphingobacteriaceae</taxon>
        <taxon>Mucilaginibacter</taxon>
    </lineage>
</organism>
<evidence type="ECO:0000256" key="3">
    <source>
        <dbReference type="ARBA" id="ARBA00022729"/>
    </source>
</evidence>
<feature type="signal peptide" evidence="6">
    <location>
        <begin position="1"/>
        <end position="24"/>
    </location>
</feature>
<dbReference type="InterPro" id="IPR036909">
    <property type="entry name" value="Cyt_c-like_dom_sf"/>
</dbReference>
<keyword evidence="3 6" id="KW-0732">Signal</keyword>
<evidence type="ECO:0000259" key="7">
    <source>
        <dbReference type="PROSITE" id="PS51007"/>
    </source>
</evidence>
<protein>
    <recommendedName>
        <fullName evidence="7">Cytochrome c domain-containing protein</fullName>
    </recommendedName>
</protein>
<reference evidence="9" key="1">
    <citation type="journal article" date="2019" name="Int. J. Syst. Evol. Microbiol.">
        <title>The Global Catalogue of Microorganisms (GCM) 10K type strain sequencing project: providing services to taxonomists for standard genome sequencing and annotation.</title>
        <authorList>
            <consortium name="The Broad Institute Genomics Platform"/>
            <consortium name="The Broad Institute Genome Sequencing Center for Infectious Disease"/>
            <person name="Wu L."/>
            <person name="Ma J."/>
        </authorList>
    </citation>
    <scope>NUCLEOTIDE SEQUENCE [LARGE SCALE GENOMIC DNA]</scope>
    <source>
        <strain evidence="9">JCM 17705</strain>
    </source>
</reference>
<evidence type="ECO:0000313" key="9">
    <source>
        <dbReference type="Proteomes" id="UP001500582"/>
    </source>
</evidence>
<evidence type="ECO:0000256" key="5">
    <source>
        <dbReference type="PROSITE-ProRule" id="PRU00433"/>
    </source>
</evidence>
<keyword evidence="2 5" id="KW-0479">Metal-binding</keyword>
<proteinExistence type="predicted"/>
<dbReference type="Gene3D" id="2.130.10.130">
    <property type="entry name" value="Integrin alpha, N-terminal"/>
    <property type="match status" value="1"/>
</dbReference>
<sequence length="517" mass="57729">MSLKPAIIALLLLIVVSNSPGSFSTGAIKPSDDEGRNLFIKNCSFCHTLPDPASLTKEIWHSHVLPVMAARLGIIYPGYDPLRGLSDEEKKIVNKKYIIPDQPAMTDEEWKKLTDYILAHAPDTLATDKSRLTRNVPLKAFIRQDIALDDQQPSLITGIKFNKSKQTLWIGTLNNKVLQWQFGKGVTGTISTESPAVNFVFKNDTTYLTQIGKLYPTELSTGTLSRYANGVNANILPALHRPVSIAIDDINADGINEIVVCNFGNKTGKLSLFSKKKPNDSYSEKVLLEVPGAVKCYVRDMNGDGKKDIIAMFSQGDESVYVFYQRNNLSFKTDRVLRFPPNYGTTDMVLTDFNRDGLTDIITVHGDNADYSNILKPYHGIRININNGSNKFTEKFFYPLYGVTKVLAEDFDKDGDIDLTATAFFPAFDWLMDESFVYLENTDSKGFKFKSYTAASDIPIKTLVLEKADIDGDGDLDIITGLFAQSPGEVPESLNKKWQSAKYGFSVFFNQLYQPKK</sequence>
<dbReference type="PANTHER" id="PTHR46580">
    <property type="entry name" value="SENSOR KINASE-RELATED"/>
    <property type="match status" value="1"/>
</dbReference>
<dbReference type="SUPFAM" id="SSF46626">
    <property type="entry name" value="Cytochrome c"/>
    <property type="match status" value="1"/>
</dbReference>
<evidence type="ECO:0000256" key="1">
    <source>
        <dbReference type="ARBA" id="ARBA00022617"/>
    </source>
</evidence>
<dbReference type="SUPFAM" id="SSF69318">
    <property type="entry name" value="Integrin alpha N-terminal domain"/>
    <property type="match status" value="1"/>
</dbReference>
<dbReference type="InterPro" id="IPR028994">
    <property type="entry name" value="Integrin_alpha_N"/>
</dbReference>
<dbReference type="Pfam" id="PF13517">
    <property type="entry name" value="FG-GAP_3"/>
    <property type="match status" value="1"/>
</dbReference>
<accession>A0ABP8FYD9</accession>
<dbReference type="EMBL" id="BAABFT010000002">
    <property type="protein sequence ID" value="GAA4313396.1"/>
    <property type="molecule type" value="Genomic_DNA"/>
</dbReference>
<feature type="chain" id="PRO_5047241600" description="Cytochrome c domain-containing protein" evidence="6">
    <location>
        <begin position="25"/>
        <end position="517"/>
    </location>
</feature>
<dbReference type="RefSeq" id="WP_345209822.1">
    <property type="nucleotide sequence ID" value="NZ_BAABFT010000002.1"/>
</dbReference>
<keyword evidence="9" id="KW-1185">Reference proteome</keyword>
<dbReference type="PROSITE" id="PS51007">
    <property type="entry name" value="CYTC"/>
    <property type="match status" value="1"/>
</dbReference>
<dbReference type="Proteomes" id="UP001500582">
    <property type="component" value="Unassembled WGS sequence"/>
</dbReference>
<evidence type="ECO:0000256" key="6">
    <source>
        <dbReference type="SAM" id="SignalP"/>
    </source>
</evidence>
<name>A0ABP8FYD9_9SPHI</name>
<evidence type="ECO:0000313" key="8">
    <source>
        <dbReference type="EMBL" id="GAA4313396.1"/>
    </source>
</evidence>
<keyword evidence="4 5" id="KW-0408">Iron</keyword>
<keyword evidence="1 5" id="KW-0349">Heme</keyword>
<dbReference type="InterPro" id="IPR013517">
    <property type="entry name" value="FG-GAP"/>
</dbReference>
<dbReference type="PANTHER" id="PTHR46580:SF4">
    <property type="entry name" value="ATP_GTP-BINDING PROTEIN"/>
    <property type="match status" value="1"/>
</dbReference>
<dbReference type="InterPro" id="IPR009056">
    <property type="entry name" value="Cyt_c-like_dom"/>
</dbReference>
<feature type="domain" description="Cytochrome c" evidence="7">
    <location>
        <begin position="30"/>
        <end position="121"/>
    </location>
</feature>
<evidence type="ECO:0000256" key="4">
    <source>
        <dbReference type="ARBA" id="ARBA00023004"/>
    </source>
</evidence>
<evidence type="ECO:0000256" key="2">
    <source>
        <dbReference type="ARBA" id="ARBA00022723"/>
    </source>
</evidence>
<gene>
    <name evidence="8" type="ORF">GCM10023149_09140</name>
</gene>